<evidence type="ECO:0000256" key="4">
    <source>
        <dbReference type="ARBA" id="ARBA00022519"/>
    </source>
</evidence>
<comment type="subcellular location">
    <subcellularLocation>
        <location evidence="1">Cell inner membrane</location>
        <topology evidence="1">Multi-pass membrane protein</topology>
    </subcellularLocation>
</comment>
<feature type="transmembrane region" description="Helical" evidence="8">
    <location>
        <begin position="326"/>
        <end position="344"/>
    </location>
</feature>
<keyword evidence="3" id="KW-1003">Cell membrane</keyword>
<keyword evidence="4" id="KW-0997">Cell inner membrane</keyword>
<keyword evidence="2" id="KW-0813">Transport</keyword>
<dbReference type="Gene3D" id="1.20.1250.20">
    <property type="entry name" value="MFS general substrate transporter like domains"/>
    <property type="match status" value="2"/>
</dbReference>
<accession>A0A0C7R5L2</accession>
<organism evidence="10 11">
    <name type="scientific">Paraclostridium sordellii</name>
    <name type="common">Clostridium sordellii</name>
    <dbReference type="NCBI Taxonomy" id="1505"/>
    <lineage>
        <taxon>Bacteria</taxon>
        <taxon>Bacillati</taxon>
        <taxon>Bacillota</taxon>
        <taxon>Clostridia</taxon>
        <taxon>Peptostreptococcales</taxon>
        <taxon>Peptostreptococcaceae</taxon>
        <taxon>Paraclostridium</taxon>
    </lineage>
</organism>
<dbReference type="InterPro" id="IPR024989">
    <property type="entry name" value="MFS_assoc_dom"/>
</dbReference>
<proteinExistence type="predicted"/>
<dbReference type="Pfam" id="PF12832">
    <property type="entry name" value="MFS_1_like"/>
    <property type="match status" value="1"/>
</dbReference>
<reference evidence="10 11" key="1">
    <citation type="submission" date="2015-01" db="EMBL/GenBank/DDBJ databases">
        <authorList>
            <person name="Aslett A.Martin."/>
            <person name="De Silva Nishadi"/>
        </authorList>
    </citation>
    <scope>NUCLEOTIDE SEQUENCE [LARGE SCALE GENOMIC DNA]</scope>
    <source>
        <strain evidence="10 11">R28058</strain>
    </source>
</reference>
<dbReference type="RefSeq" id="WP_055342193.1">
    <property type="nucleotide sequence ID" value="NZ_CDNI01000003.1"/>
</dbReference>
<dbReference type="InterPro" id="IPR036259">
    <property type="entry name" value="MFS_trans_sf"/>
</dbReference>
<evidence type="ECO:0000256" key="5">
    <source>
        <dbReference type="ARBA" id="ARBA00022692"/>
    </source>
</evidence>
<feature type="transmembrane region" description="Helical" evidence="8">
    <location>
        <begin position="203"/>
        <end position="226"/>
    </location>
</feature>
<keyword evidence="6 8" id="KW-1133">Transmembrane helix</keyword>
<dbReference type="GO" id="GO:0005886">
    <property type="term" value="C:plasma membrane"/>
    <property type="evidence" value="ECO:0007669"/>
    <property type="project" value="UniProtKB-SubCell"/>
</dbReference>
<feature type="transmembrane region" description="Helical" evidence="8">
    <location>
        <begin position="5"/>
        <end position="23"/>
    </location>
</feature>
<evidence type="ECO:0000313" key="11">
    <source>
        <dbReference type="Proteomes" id="UP000049127"/>
    </source>
</evidence>
<feature type="transmembrane region" description="Helical" evidence="8">
    <location>
        <begin position="268"/>
        <end position="287"/>
    </location>
</feature>
<dbReference type="PANTHER" id="PTHR23522:SF10">
    <property type="entry name" value="3-PHENYLPROPIONIC ACID TRANSPORTER-RELATED"/>
    <property type="match status" value="1"/>
</dbReference>
<feature type="domain" description="Major facilitator superfamily associated" evidence="9">
    <location>
        <begin position="3"/>
        <end position="359"/>
    </location>
</feature>
<dbReference type="Proteomes" id="UP000049127">
    <property type="component" value="Unassembled WGS sequence"/>
</dbReference>
<feature type="transmembrane region" description="Helical" evidence="8">
    <location>
        <begin position="153"/>
        <end position="174"/>
    </location>
</feature>
<feature type="transmembrane region" description="Helical" evidence="8">
    <location>
        <begin position="356"/>
        <end position="374"/>
    </location>
</feature>
<keyword evidence="5 8" id="KW-0812">Transmembrane</keyword>
<evidence type="ECO:0000256" key="6">
    <source>
        <dbReference type="ARBA" id="ARBA00022989"/>
    </source>
</evidence>
<evidence type="ECO:0000259" key="9">
    <source>
        <dbReference type="Pfam" id="PF12832"/>
    </source>
</evidence>
<evidence type="ECO:0000256" key="8">
    <source>
        <dbReference type="SAM" id="Phobius"/>
    </source>
</evidence>
<feature type="transmembrane region" description="Helical" evidence="8">
    <location>
        <begin position="293"/>
        <end position="314"/>
    </location>
</feature>
<dbReference type="PANTHER" id="PTHR23522">
    <property type="entry name" value="BLL5896 PROTEIN"/>
    <property type="match status" value="1"/>
</dbReference>
<evidence type="ECO:0000256" key="2">
    <source>
        <dbReference type="ARBA" id="ARBA00022448"/>
    </source>
</evidence>
<feature type="transmembrane region" description="Helical" evidence="8">
    <location>
        <begin position="35"/>
        <end position="55"/>
    </location>
</feature>
<name>A0A0C7R5L2_PARSO</name>
<evidence type="ECO:0000256" key="7">
    <source>
        <dbReference type="ARBA" id="ARBA00023136"/>
    </source>
</evidence>
<evidence type="ECO:0000256" key="1">
    <source>
        <dbReference type="ARBA" id="ARBA00004429"/>
    </source>
</evidence>
<evidence type="ECO:0000313" key="10">
    <source>
        <dbReference type="EMBL" id="CEQ04145.1"/>
    </source>
</evidence>
<feature type="transmembrane region" description="Helical" evidence="8">
    <location>
        <begin position="67"/>
        <end position="83"/>
    </location>
</feature>
<dbReference type="AlphaFoldDB" id="A0A0C7R5L2"/>
<dbReference type="EMBL" id="CEKZ01000003">
    <property type="protein sequence ID" value="CEQ04145.1"/>
    <property type="molecule type" value="Genomic_DNA"/>
</dbReference>
<dbReference type="SUPFAM" id="SSF103473">
    <property type="entry name" value="MFS general substrate transporter"/>
    <property type="match status" value="1"/>
</dbReference>
<keyword evidence="7 8" id="KW-0472">Membrane</keyword>
<sequence length="386" mass="42573">MTKYYLYYVLIYGGLGAFIPYIVPYLEGSLNLSVSQIGIITSIPSIIGILVVPLWGIITDVTKKDKRILGICIAINCLIMGLYSSVKLFPILLLVATLAEAFRYAISPLADNITTDYCKHNDVNYGFIRSGGSVGFALVSFLTGQLIKVTANSRIIFLVYIVLFVISLFVLPFLNSKKYDEEETMKGSTLKKDLKELIKDKSYLWLLVIVICTISISEVTNAYQGLYLIDLGASQGDIGTLVIFTALPEILFMAKINKLVEKFGYKKVFQIGAITFLIRWLTCLFATSPTMFILTAPLTALAFSIMLVSYIGYIKEKFSSEIQATALTLTSMAIGVSSALIKLPVGLGIDVFGLKVLYILSIVVTFIGFIVCTIKREKSKETKTIG</sequence>
<feature type="transmembrane region" description="Helical" evidence="8">
    <location>
        <begin position="127"/>
        <end position="147"/>
    </location>
</feature>
<gene>
    <name evidence="10" type="primary">hcaT</name>
    <name evidence="10" type="ORF">R28058_18781</name>
</gene>
<evidence type="ECO:0000256" key="3">
    <source>
        <dbReference type="ARBA" id="ARBA00022475"/>
    </source>
</evidence>
<dbReference type="OrthoDB" id="7584869at2"/>
<protein>
    <submittedName>
        <fullName evidence="10">Major facilitator transporter</fullName>
    </submittedName>
</protein>